<dbReference type="InterPro" id="IPR001708">
    <property type="entry name" value="YidC/ALB3/OXA1/COX18"/>
</dbReference>
<feature type="transmembrane region" description="Helical" evidence="13">
    <location>
        <begin position="6"/>
        <end position="22"/>
    </location>
</feature>
<evidence type="ECO:0000256" key="1">
    <source>
        <dbReference type="ARBA" id="ARBA00004429"/>
    </source>
</evidence>
<name>A0A7L4US36_BALHA</name>
<accession>A0A7L4US36</accession>
<evidence type="ECO:0000256" key="14">
    <source>
        <dbReference type="SAM" id="MobiDB-lite"/>
    </source>
</evidence>
<dbReference type="Pfam" id="PF02096">
    <property type="entry name" value="60KD_IMP"/>
    <property type="match status" value="1"/>
</dbReference>
<dbReference type="InterPro" id="IPR028055">
    <property type="entry name" value="YidC/Oxa/ALB_C"/>
</dbReference>
<dbReference type="Proteomes" id="UP000251835">
    <property type="component" value="Unassembled WGS sequence"/>
</dbReference>
<dbReference type="RefSeq" id="WP_116496124.1">
    <property type="nucleotide sequence ID" value="NZ_QENZ01000003.1"/>
</dbReference>
<evidence type="ECO:0000256" key="8">
    <source>
        <dbReference type="ARBA" id="ARBA00022989"/>
    </source>
</evidence>
<gene>
    <name evidence="13" type="primary">yidC</name>
    <name evidence="17" type="ORF">C7377_0924</name>
</gene>
<evidence type="ECO:0000259" key="16">
    <source>
        <dbReference type="Pfam" id="PF14849"/>
    </source>
</evidence>
<dbReference type="NCBIfam" id="NF002356">
    <property type="entry name" value="PRK01318.2-3"/>
    <property type="match status" value="1"/>
</dbReference>
<evidence type="ECO:0000256" key="13">
    <source>
        <dbReference type="HAMAP-Rule" id="MF_01810"/>
    </source>
</evidence>
<dbReference type="OrthoDB" id="9780552at2"/>
<feature type="transmembrane region" description="Helical" evidence="13">
    <location>
        <begin position="476"/>
        <end position="497"/>
    </location>
</feature>
<dbReference type="GO" id="GO:0051205">
    <property type="term" value="P:protein insertion into membrane"/>
    <property type="evidence" value="ECO:0007669"/>
    <property type="project" value="TreeGrafter"/>
</dbReference>
<dbReference type="InterPro" id="IPR019998">
    <property type="entry name" value="Membr_insert_YidC"/>
</dbReference>
<keyword evidence="10 13" id="KW-0143">Chaperone</keyword>
<dbReference type="InterPro" id="IPR047196">
    <property type="entry name" value="YidC_ALB_C"/>
</dbReference>
<keyword evidence="6 13" id="KW-0812">Transmembrane</keyword>
<dbReference type="GO" id="GO:0015031">
    <property type="term" value="P:protein transport"/>
    <property type="evidence" value="ECO:0007669"/>
    <property type="project" value="UniProtKB-KW"/>
</dbReference>
<feature type="transmembrane region" description="Helical" evidence="13">
    <location>
        <begin position="541"/>
        <end position="560"/>
    </location>
</feature>
<comment type="subcellular location">
    <subcellularLocation>
        <location evidence="1">Cell inner membrane</location>
        <topology evidence="1">Multi-pass membrane protein</topology>
    </subcellularLocation>
    <subcellularLocation>
        <location evidence="13">Cell membrane</location>
        <topology evidence="13">Multi-pass membrane protein</topology>
    </subcellularLocation>
</comment>
<dbReference type="GO" id="GO:0005886">
    <property type="term" value="C:plasma membrane"/>
    <property type="evidence" value="ECO:0007669"/>
    <property type="project" value="UniProtKB-SubCell"/>
</dbReference>
<comment type="subunit">
    <text evidence="13">Interacts with the Sec translocase complex via SecD. Specifically interacts with transmembrane segments of nascent integral membrane proteins during membrane integration.</text>
</comment>
<evidence type="ECO:0000256" key="11">
    <source>
        <dbReference type="ARBA" id="ARBA00033245"/>
    </source>
</evidence>
<dbReference type="InterPro" id="IPR038221">
    <property type="entry name" value="YidC_periplasmic_sf"/>
</dbReference>
<evidence type="ECO:0000256" key="5">
    <source>
        <dbReference type="ARBA" id="ARBA00022475"/>
    </source>
</evidence>
<evidence type="ECO:0000256" key="6">
    <source>
        <dbReference type="ARBA" id="ARBA00022692"/>
    </source>
</evidence>
<keyword evidence="5 13" id="KW-1003">Cell membrane</keyword>
<dbReference type="AlphaFoldDB" id="A0A7L4US36"/>
<feature type="region of interest" description="Disordered" evidence="14">
    <location>
        <begin position="573"/>
        <end position="605"/>
    </location>
</feature>
<dbReference type="CDD" id="cd19961">
    <property type="entry name" value="EcYidC-like_peri"/>
    <property type="match status" value="1"/>
</dbReference>
<dbReference type="CDD" id="cd20070">
    <property type="entry name" value="5TM_YidC_Alb3"/>
    <property type="match status" value="1"/>
</dbReference>
<evidence type="ECO:0000256" key="10">
    <source>
        <dbReference type="ARBA" id="ARBA00023186"/>
    </source>
</evidence>
<evidence type="ECO:0000256" key="12">
    <source>
        <dbReference type="ARBA" id="ARBA00033342"/>
    </source>
</evidence>
<feature type="compositionally biased region" description="Basic and acidic residues" evidence="14">
    <location>
        <begin position="587"/>
        <end position="598"/>
    </location>
</feature>
<proteinExistence type="inferred from homology"/>
<keyword evidence="18" id="KW-1185">Reference proteome</keyword>
<feature type="domain" description="Membrane insertase YidC N-terminal" evidence="16">
    <location>
        <begin position="80"/>
        <end position="343"/>
    </location>
</feature>
<evidence type="ECO:0000256" key="3">
    <source>
        <dbReference type="ARBA" id="ARBA00015325"/>
    </source>
</evidence>
<evidence type="ECO:0000313" key="17">
    <source>
        <dbReference type="EMBL" id="PVX52595.1"/>
    </source>
</evidence>
<evidence type="ECO:0000256" key="9">
    <source>
        <dbReference type="ARBA" id="ARBA00023136"/>
    </source>
</evidence>
<organism evidence="17 18">
    <name type="scientific">Balneicella halophila</name>
    <dbReference type="NCBI Taxonomy" id="1537566"/>
    <lineage>
        <taxon>Bacteria</taxon>
        <taxon>Pseudomonadati</taxon>
        <taxon>Bacteroidota</taxon>
        <taxon>Bacteroidia</taxon>
        <taxon>Bacteroidales</taxon>
        <taxon>Balneicellaceae</taxon>
        <taxon>Balneicella</taxon>
    </lineage>
</organism>
<evidence type="ECO:0000259" key="15">
    <source>
        <dbReference type="Pfam" id="PF02096"/>
    </source>
</evidence>
<dbReference type="PRINTS" id="PR00701">
    <property type="entry name" value="60KDINNERMP"/>
</dbReference>
<evidence type="ECO:0000256" key="7">
    <source>
        <dbReference type="ARBA" id="ARBA00022927"/>
    </source>
</evidence>
<comment type="function">
    <text evidence="13">Required for the insertion and/or proper folding and/or complex formation of integral membrane proteins into the membrane. Involved in integration of membrane proteins that insert both dependently and independently of the Sec translocase complex, as well as at least some lipoproteins. Aids folding of multispanning membrane proteins.</text>
</comment>
<dbReference type="Pfam" id="PF14849">
    <property type="entry name" value="YidC_periplas"/>
    <property type="match status" value="1"/>
</dbReference>
<dbReference type="GO" id="GO:0032977">
    <property type="term" value="F:membrane insertase activity"/>
    <property type="evidence" value="ECO:0007669"/>
    <property type="project" value="InterPro"/>
</dbReference>
<dbReference type="HAMAP" id="MF_01810">
    <property type="entry name" value="YidC_type1"/>
    <property type="match status" value="1"/>
</dbReference>
<dbReference type="PANTHER" id="PTHR12428:SF65">
    <property type="entry name" value="CYTOCHROME C OXIDASE ASSEMBLY PROTEIN COX18, MITOCHONDRIAL"/>
    <property type="match status" value="1"/>
</dbReference>
<keyword evidence="9 13" id="KW-0472">Membrane</keyword>
<evidence type="ECO:0000313" key="18">
    <source>
        <dbReference type="Proteomes" id="UP000251835"/>
    </source>
</evidence>
<keyword evidence="4 13" id="KW-0813">Transport</keyword>
<protein>
    <recommendedName>
        <fullName evidence="3 13">Membrane protein insertase YidC</fullName>
    </recommendedName>
    <alternativeName>
        <fullName evidence="12 13">Foldase YidC</fullName>
    </alternativeName>
    <alternativeName>
        <fullName evidence="11 13">Membrane integrase YidC</fullName>
    </alternativeName>
    <alternativeName>
        <fullName evidence="13">Membrane protein YidC</fullName>
    </alternativeName>
</protein>
<evidence type="ECO:0000256" key="2">
    <source>
        <dbReference type="ARBA" id="ARBA00010527"/>
    </source>
</evidence>
<dbReference type="NCBIfam" id="TIGR03592">
    <property type="entry name" value="yidC_oxa1_cterm"/>
    <property type="match status" value="1"/>
</dbReference>
<evidence type="ECO:0000256" key="4">
    <source>
        <dbReference type="ARBA" id="ARBA00022448"/>
    </source>
</evidence>
<dbReference type="InterPro" id="IPR028053">
    <property type="entry name" value="Membr_insert_YidC_N"/>
</dbReference>
<comment type="similarity">
    <text evidence="2 13">Belongs to the OXA1/ALB3/YidC family. Type 1 subfamily.</text>
</comment>
<feature type="domain" description="Membrane insertase YidC/Oxa/ALB C-terminal" evidence="15">
    <location>
        <begin position="359"/>
        <end position="558"/>
    </location>
</feature>
<feature type="transmembrane region" description="Helical" evidence="13">
    <location>
        <begin position="429"/>
        <end position="450"/>
    </location>
</feature>
<dbReference type="Gene3D" id="2.70.98.90">
    <property type="match status" value="1"/>
</dbReference>
<sequence length="605" mass="69497">MDRNSIIGFILIGILIVAYTFYNQPTEEELQQIKRKQDSIAQVEKLVKEQEIKQEESSFQVVGEVASSTSTASVAESFTTLENNLLKLKLSNHGGKIASVELKKYKSYDDSPLILWEGKGNNFGLQIGQQGNILSTQSLVFESARTTDSTVVMTAQTPMGGKIDYIYSLSKDNYSVGFDVKLNNLKSSLGAPEKINLVWSEDLIANEKGRRFENRYTSVYYKKVDGDVKHLSSSADTDTEEPEDALRWVAFKSQFFSSVLITNESFSNVKMETNSYAETSPYLKRTAVNIPLNYKGTNDTSFDLRFYFGPNEYKTLRKYGKDIELHKLIDLGWGPIAWVNRFLVIEIFNFLEKYITSNYGIIILLLTIIIKLLLAPLTYKSYVSSAKMRVLKPQIEEINERIPKDKAMERQQATMELYRKAGVNPMGGCIPMIVQMPILFAMFYFFPVAIQLRQKSFLWAEDLSSYDSIASLPFNIPFYGDHVSLFCLLMAVTNLIYTYINMQNQPSTSQPGMPNMKFIMYLMPIIFLGVFNQYASGLSYYYFVATLFTIIQTIIIRKFMIDDEKLLARLEENKAKTKKKPKSKFRQRLEEMQKEQMRQQKKKKK</sequence>
<feature type="compositionally biased region" description="Basic residues" evidence="14">
    <location>
        <begin position="576"/>
        <end position="586"/>
    </location>
</feature>
<feature type="transmembrane region" description="Helical" evidence="13">
    <location>
        <begin position="357"/>
        <end position="379"/>
    </location>
</feature>
<dbReference type="EMBL" id="QENZ01000003">
    <property type="protein sequence ID" value="PVX52595.1"/>
    <property type="molecule type" value="Genomic_DNA"/>
</dbReference>
<reference evidence="17 18" key="1">
    <citation type="submission" date="2018-05" db="EMBL/GenBank/DDBJ databases">
        <title>Genomic Encyclopedia of Type Strains, Phase IV (KMG-IV): sequencing the most valuable type-strain genomes for metagenomic binning, comparative biology and taxonomic classification.</title>
        <authorList>
            <person name="Goeker M."/>
        </authorList>
    </citation>
    <scope>NUCLEOTIDE SEQUENCE [LARGE SCALE GENOMIC DNA]</scope>
    <source>
        <strain evidence="17 18">DSM 28579</strain>
    </source>
</reference>
<feature type="transmembrane region" description="Helical" evidence="13">
    <location>
        <begin position="518"/>
        <end position="535"/>
    </location>
</feature>
<comment type="caution">
    <text evidence="17">The sequence shown here is derived from an EMBL/GenBank/DDBJ whole genome shotgun (WGS) entry which is preliminary data.</text>
</comment>
<dbReference type="NCBIfam" id="TIGR03593">
    <property type="entry name" value="yidC_nterm"/>
    <property type="match status" value="1"/>
</dbReference>
<dbReference type="PANTHER" id="PTHR12428">
    <property type="entry name" value="OXA1"/>
    <property type="match status" value="1"/>
</dbReference>
<keyword evidence="8 13" id="KW-1133">Transmembrane helix</keyword>
<keyword evidence="7 13" id="KW-0653">Protein transport</keyword>